<dbReference type="SUPFAM" id="SSF50891">
    <property type="entry name" value="Cyclophilin-like"/>
    <property type="match status" value="1"/>
</dbReference>
<evidence type="ECO:0000313" key="3">
    <source>
        <dbReference type="EMBL" id="MCY4725706.1"/>
    </source>
</evidence>
<evidence type="ECO:0000313" key="4">
    <source>
        <dbReference type="Proteomes" id="UP001074726"/>
    </source>
</evidence>
<keyword evidence="4" id="KW-1185">Reference proteome</keyword>
<feature type="region of interest" description="Disordered" evidence="1">
    <location>
        <begin position="41"/>
        <end position="70"/>
    </location>
</feature>
<proteinExistence type="predicted"/>
<dbReference type="EMBL" id="JAPPUX010000001">
    <property type="protein sequence ID" value="MCY4725706.1"/>
    <property type="molecule type" value="Genomic_DNA"/>
</dbReference>
<dbReference type="InterPro" id="IPR041183">
    <property type="entry name" value="Cyclophilin-like"/>
</dbReference>
<protein>
    <submittedName>
        <fullName evidence="3">Cyclophilin-like fold protein</fullName>
    </submittedName>
</protein>
<dbReference type="RefSeq" id="WP_268110493.1">
    <property type="nucleotide sequence ID" value="NZ_JAPPUX010000001.1"/>
</dbReference>
<dbReference type="Proteomes" id="UP001074726">
    <property type="component" value="Unassembled WGS sequence"/>
</dbReference>
<accession>A0ABT4C9Q9</accession>
<evidence type="ECO:0000256" key="1">
    <source>
        <dbReference type="SAM" id="MobiDB-lite"/>
    </source>
</evidence>
<organism evidence="3 4">
    <name type="scientific">Nocardioides pini</name>
    <dbReference type="NCBI Taxonomy" id="2975053"/>
    <lineage>
        <taxon>Bacteria</taxon>
        <taxon>Bacillati</taxon>
        <taxon>Actinomycetota</taxon>
        <taxon>Actinomycetes</taxon>
        <taxon>Propionibacteriales</taxon>
        <taxon>Nocardioidaceae</taxon>
        <taxon>Nocardioides</taxon>
    </lineage>
</organism>
<reference evidence="3" key="1">
    <citation type="submission" date="2022-08" db="EMBL/GenBank/DDBJ databases">
        <title>Genome sequencing of Nocardioides sp. STR2.</title>
        <authorList>
            <person name="So Y."/>
        </authorList>
    </citation>
    <scope>NUCLEOTIDE SEQUENCE</scope>
    <source>
        <strain evidence="3">STR2</strain>
    </source>
</reference>
<sequence>MQNARQLTITVTGQRLTATLDDSPAAADLLAQLPVTVDMTDHGGVEKTGRLPGPLSLQGQPDGSDPDIGDLGYYAPGNDLVLYYGDQSYHPGIVVLGRLNDGAADRIAAINGDVTVTVEAR</sequence>
<evidence type="ECO:0000259" key="2">
    <source>
        <dbReference type="Pfam" id="PF18050"/>
    </source>
</evidence>
<feature type="domain" description="Cyclophilin-like" evidence="2">
    <location>
        <begin position="9"/>
        <end position="119"/>
    </location>
</feature>
<dbReference type="Pfam" id="PF18050">
    <property type="entry name" value="Cyclophil_like2"/>
    <property type="match status" value="1"/>
</dbReference>
<dbReference type="InterPro" id="IPR029000">
    <property type="entry name" value="Cyclophilin-like_dom_sf"/>
</dbReference>
<dbReference type="Gene3D" id="2.40.100.20">
    <property type="match status" value="1"/>
</dbReference>
<gene>
    <name evidence="3" type="ORF">NYO98_05395</name>
</gene>
<name>A0ABT4C9Q9_9ACTN</name>
<comment type="caution">
    <text evidence="3">The sequence shown here is derived from an EMBL/GenBank/DDBJ whole genome shotgun (WGS) entry which is preliminary data.</text>
</comment>